<dbReference type="Pfam" id="PF00496">
    <property type="entry name" value="SBP_bac_5"/>
    <property type="match status" value="1"/>
</dbReference>
<keyword evidence="4" id="KW-0732">Signal</keyword>
<name>A0A388SEC0_9BURK</name>
<dbReference type="AlphaFoldDB" id="A0A388SEC0"/>
<dbReference type="GO" id="GO:0030313">
    <property type="term" value="C:cell envelope"/>
    <property type="evidence" value="ECO:0007669"/>
    <property type="project" value="UniProtKB-SubCell"/>
</dbReference>
<keyword evidence="8" id="KW-1185">Reference proteome</keyword>
<dbReference type="GO" id="GO:0015833">
    <property type="term" value="P:peptide transport"/>
    <property type="evidence" value="ECO:0007669"/>
    <property type="project" value="TreeGrafter"/>
</dbReference>
<dbReference type="Gene3D" id="3.10.105.10">
    <property type="entry name" value="Dipeptide-binding Protein, Domain 3"/>
    <property type="match status" value="1"/>
</dbReference>
<dbReference type="PANTHER" id="PTHR30290:SF10">
    <property type="entry name" value="PERIPLASMIC OLIGOPEPTIDE-BINDING PROTEIN-RELATED"/>
    <property type="match status" value="1"/>
</dbReference>
<evidence type="ECO:0000256" key="5">
    <source>
        <dbReference type="SAM" id="Phobius"/>
    </source>
</evidence>
<protein>
    <submittedName>
        <fullName evidence="7">ABC transporter substrate-binding protein</fullName>
    </submittedName>
</protein>
<dbReference type="SUPFAM" id="SSF53850">
    <property type="entry name" value="Periplasmic binding protein-like II"/>
    <property type="match status" value="1"/>
</dbReference>
<dbReference type="PANTHER" id="PTHR30290">
    <property type="entry name" value="PERIPLASMIC BINDING COMPONENT OF ABC TRANSPORTER"/>
    <property type="match status" value="1"/>
</dbReference>
<keyword evidence="5" id="KW-0472">Membrane</keyword>
<evidence type="ECO:0000256" key="1">
    <source>
        <dbReference type="ARBA" id="ARBA00004196"/>
    </source>
</evidence>
<proteinExistence type="inferred from homology"/>
<reference evidence="7 8" key="1">
    <citation type="journal article" date="2018" name="Int. J. Syst. Evol. Microbiol.">
        <title>Mesosutterella multiformis gen. nov., sp. nov., a member of the family Sutterellaceae and Sutterella megalosphaeroides sp. nov., isolated from human faeces.</title>
        <authorList>
            <person name="Sakamoto M."/>
            <person name="Ikeyama N."/>
            <person name="Kunihiro T."/>
            <person name="Iino T."/>
            <person name="Yuki M."/>
            <person name="Ohkuma M."/>
        </authorList>
    </citation>
    <scope>NUCLEOTIDE SEQUENCE [LARGE SCALE GENOMIC DNA]</scope>
    <source>
        <strain evidence="7 8">4NBBH2</strain>
    </source>
</reference>
<comment type="subcellular location">
    <subcellularLocation>
        <location evidence="1">Cell envelope</location>
    </subcellularLocation>
</comment>
<dbReference type="OrthoDB" id="9801912at2"/>
<evidence type="ECO:0000256" key="2">
    <source>
        <dbReference type="ARBA" id="ARBA00005695"/>
    </source>
</evidence>
<sequence length="747" mass="83605">MEFSLFSPKAARSAGRRFLLLTSLGLALLVSACGPVNSPRPGTNGSENTLYSPFSGRSPKTLDPAVSYSSDETAYVYSIYEPPYQYHYLKRPYEVVPLTAVSLAVPRYFDKAGRELPQNADPSLIAESRYSIPIRSGIRFAPHPAFAKTSDGKPAYFDLAPEKAAALKSPLDLPLKGTRELTAEDYVYAIKRIASPRVVSPAFSTLSSHIIGLREMRDAIRREDAAEHHPAFLDLRKIPFPENGVSAPDPHTLVIRIRGKYPQFQDWLTMSFFAPVPWEAEAFYANPGFKENSIGLAWWPVGTGPYMMTAYEENRRHVLSRNPDFHFSAYPCEGAPGDREKGLLADCGKPLPFIDRIVFTMEKEAIPLRTKFLQGYYDSPAIDRSDVGQGFLVEAADSPELAREYAEKKIQFPRTVDLSNGYLGFNMMDPVVGAGKTPEEAARHRALRQAISIAIDWEEEIAIFQKDQAIPLMGPIPPGIDPRFNEMNPVVYRMTASGRPARRSLADARALMVKAGYPGGRDLRTGRPLTLALDFQQSASDAKPLLDWYQKQFAKLGIQLEIRATDYNRFQDKMIRGSDQIFLWGWLADYPDPENFLSLLYGPNAKAVTKGSGENAANYRSPEFDRLFDRMKYLDEGPEKDAVVQKMIQIVQEDAPWSFGYAPRSAAAYHQWVGNAKPSAMVRNSLQYLKLDTPLRAEKIREWNQPVWWPLILLALGGAAAAALLIRAVKKRSRLDAFGRDTGKEKS</sequence>
<evidence type="ECO:0000313" key="8">
    <source>
        <dbReference type="Proteomes" id="UP000266091"/>
    </source>
</evidence>
<gene>
    <name evidence="7" type="ORF">MESMUL_03980</name>
</gene>
<accession>A0A388SEC0</accession>
<keyword evidence="5" id="KW-0812">Transmembrane</keyword>
<comment type="similarity">
    <text evidence="2">Belongs to the bacterial solute-binding protein 5 family.</text>
</comment>
<dbReference type="InterPro" id="IPR000914">
    <property type="entry name" value="SBP_5_dom"/>
</dbReference>
<evidence type="ECO:0000256" key="3">
    <source>
        <dbReference type="ARBA" id="ARBA00022448"/>
    </source>
</evidence>
<dbReference type="Proteomes" id="UP000266091">
    <property type="component" value="Unassembled WGS sequence"/>
</dbReference>
<dbReference type="GO" id="GO:1904680">
    <property type="term" value="F:peptide transmembrane transporter activity"/>
    <property type="evidence" value="ECO:0007669"/>
    <property type="project" value="TreeGrafter"/>
</dbReference>
<comment type="caution">
    <text evidence="7">The sequence shown here is derived from an EMBL/GenBank/DDBJ whole genome shotgun (WGS) entry which is preliminary data.</text>
</comment>
<feature type="domain" description="Solute-binding protein family 5" evidence="6">
    <location>
        <begin position="180"/>
        <end position="605"/>
    </location>
</feature>
<dbReference type="CDD" id="cd08505">
    <property type="entry name" value="PBP2_NikA_DppA_OppA_like_18"/>
    <property type="match status" value="1"/>
</dbReference>
<dbReference type="RefSeq" id="WP_116269511.1">
    <property type="nucleotide sequence ID" value="NZ_BGZJ01000001.1"/>
</dbReference>
<evidence type="ECO:0000259" key="6">
    <source>
        <dbReference type="Pfam" id="PF00496"/>
    </source>
</evidence>
<keyword evidence="5" id="KW-1133">Transmembrane helix</keyword>
<evidence type="ECO:0000256" key="4">
    <source>
        <dbReference type="ARBA" id="ARBA00022729"/>
    </source>
</evidence>
<keyword evidence="3" id="KW-0813">Transport</keyword>
<organism evidence="7 8">
    <name type="scientific">Mesosutterella multiformis</name>
    <dbReference type="NCBI Taxonomy" id="2259133"/>
    <lineage>
        <taxon>Bacteria</taxon>
        <taxon>Pseudomonadati</taxon>
        <taxon>Pseudomonadota</taxon>
        <taxon>Betaproteobacteria</taxon>
        <taxon>Burkholderiales</taxon>
        <taxon>Sutterellaceae</taxon>
        <taxon>Mesosutterella</taxon>
    </lineage>
</organism>
<feature type="transmembrane region" description="Helical" evidence="5">
    <location>
        <begin position="707"/>
        <end position="726"/>
    </location>
</feature>
<dbReference type="InterPro" id="IPR039424">
    <property type="entry name" value="SBP_5"/>
</dbReference>
<dbReference type="EMBL" id="BGZJ01000001">
    <property type="protein sequence ID" value="GBO93044.1"/>
    <property type="molecule type" value="Genomic_DNA"/>
</dbReference>
<evidence type="ECO:0000313" key="7">
    <source>
        <dbReference type="EMBL" id="GBO93044.1"/>
    </source>
</evidence>
<dbReference type="Gene3D" id="3.40.190.10">
    <property type="entry name" value="Periplasmic binding protein-like II"/>
    <property type="match status" value="1"/>
</dbReference>